<organism evidence="1 2">
    <name type="scientific">Streptomyces laurentii</name>
    <dbReference type="NCBI Taxonomy" id="39478"/>
    <lineage>
        <taxon>Bacteria</taxon>
        <taxon>Bacillati</taxon>
        <taxon>Actinomycetota</taxon>
        <taxon>Actinomycetes</taxon>
        <taxon>Kitasatosporales</taxon>
        <taxon>Streptomycetaceae</taxon>
        <taxon>Streptomyces</taxon>
    </lineage>
</organism>
<dbReference type="KEGG" id="slau:SLA_0132"/>
<reference evidence="1 2" key="1">
    <citation type="journal article" date="2016" name="Genome Announc.">
        <title>Complete Genome Sequence of Thiostrepton-Producing Streptomyces laurentii ATCC 31255.</title>
        <authorList>
            <person name="Doi K."/>
            <person name="Fujino Y."/>
            <person name="Nagayoshi Y."/>
            <person name="Ohshima T."/>
            <person name="Ogata S."/>
        </authorList>
    </citation>
    <scope>NUCLEOTIDE SEQUENCE [LARGE SCALE GENOMIC DNA]</scope>
    <source>
        <strain evidence="1 2">ATCC 31255</strain>
    </source>
</reference>
<evidence type="ECO:0000313" key="2">
    <source>
        <dbReference type="Proteomes" id="UP000217676"/>
    </source>
</evidence>
<gene>
    <name evidence="1" type="ORF">SLA_0132</name>
</gene>
<dbReference type="Proteomes" id="UP000217676">
    <property type="component" value="Chromosome"/>
</dbReference>
<protein>
    <submittedName>
        <fullName evidence="1">CRISPR-associated helicase cas3</fullName>
    </submittedName>
</protein>
<name>A0A161JG75_STRLU</name>
<keyword evidence="2" id="KW-1185">Reference proteome</keyword>
<evidence type="ECO:0000313" key="1">
    <source>
        <dbReference type="EMBL" id="BAU81087.1"/>
    </source>
</evidence>
<sequence length="77" mass="8063">MQAGCVIADPGPSEELAVAVDEGDVVVVAGPVDPAERLHACLSRPSVRCVYPLVKASAEARDSPMEGLWARHPIGRS</sequence>
<proteinExistence type="predicted"/>
<accession>A0A161JG75</accession>
<dbReference type="AlphaFoldDB" id="A0A161JG75"/>
<dbReference type="EMBL" id="AP017424">
    <property type="protein sequence ID" value="BAU81087.1"/>
    <property type="molecule type" value="Genomic_DNA"/>
</dbReference>